<name>A0A5J6JNJ6_STRVI</name>
<gene>
    <name evidence="1" type="ORF">CP980_25720</name>
</gene>
<proteinExistence type="predicted"/>
<dbReference type="Proteomes" id="UP000325563">
    <property type="component" value="Chromosome"/>
</dbReference>
<evidence type="ECO:0000313" key="1">
    <source>
        <dbReference type="EMBL" id="QEV50084.1"/>
    </source>
</evidence>
<keyword evidence="2" id="KW-1185">Reference proteome</keyword>
<protein>
    <submittedName>
        <fullName evidence="1">Uncharacterized protein</fullName>
    </submittedName>
</protein>
<dbReference type="EMBL" id="CP023692">
    <property type="protein sequence ID" value="QEV50084.1"/>
    <property type="molecule type" value="Genomic_DNA"/>
</dbReference>
<sequence>MAVAEPAAVNLDEIPAEPPVRLRPAEPRDLFGADCDTVIEGSQATATCQNGYPETDLLRLHVECDRWWDVDADSAAVPLGPAGRTELTGRCWKEVRSAWVTHQRP</sequence>
<reference evidence="1 2" key="1">
    <citation type="submission" date="2017-09" db="EMBL/GenBank/DDBJ databases">
        <authorList>
            <person name="Lee N."/>
            <person name="Cho B.-K."/>
        </authorList>
    </citation>
    <scope>NUCLEOTIDE SEQUENCE [LARGE SCALE GENOMIC DNA]</scope>
    <source>
        <strain evidence="1 2">ATCC 27476</strain>
    </source>
</reference>
<organism evidence="1 2">
    <name type="scientific">Streptomyces vinaceus</name>
    <dbReference type="NCBI Taxonomy" id="1960"/>
    <lineage>
        <taxon>Bacteria</taxon>
        <taxon>Bacillati</taxon>
        <taxon>Actinomycetota</taxon>
        <taxon>Actinomycetes</taxon>
        <taxon>Kitasatosporales</taxon>
        <taxon>Streptomycetaceae</taxon>
        <taxon>Streptomyces</taxon>
    </lineage>
</organism>
<evidence type="ECO:0000313" key="2">
    <source>
        <dbReference type="Proteomes" id="UP000325563"/>
    </source>
</evidence>
<dbReference type="AlphaFoldDB" id="A0A5J6JNJ6"/>
<accession>A0A5J6JNJ6</accession>
<dbReference type="KEGG" id="svn:CP980_25720"/>